<reference evidence="2 3" key="2">
    <citation type="submission" date="2017-10" db="EMBL/GenBank/DDBJ databases">
        <title>Genome analyses suggest a sexual origin of heterokaryosis in a supposedly ancient asexual fungus.</title>
        <authorList>
            <person name="Corradi N."/>
            <person name="Sedzielewska K."/>
            <person name="Noel J."/>
            <person name="Charron P."/>
            <person name="Farinelli L."/>
            <person name="Marton T."/>
            <person name="Kruger M."/>
            <person name="Pelin A."/>
            <person name="Brachmann A."/>
            <person name="Corradi N."/>
        </authorList>
    </citation>
    <scope>NUCLEOTIDE SEQUENCE [LARGE SCALE GENOMIC DNA]</scope>
    <source>
        <strain evidence="2 3">A1</strain>
    </source>
</reference>
<organism evidence="2 3">
    <name type="scientific">Rhizophagus irregularis</name>
    <dbReference type="NCBI Taxonomy" id="588596"/>
    <lineage>
        <taxon>Eukaryota</taxon>
        <taxon>Fungi</taxon>
        <taxon>Fungi incertae sedis</taxon>
        <taxon>Mucoromycota</taxon>
        <taxon>Glomeromycotina</taxon>
        <taxon>Glomeromycetes</taxon>
        <taxon>Glomerales</taxon>
        <taxon>Glomeraceae</taxon>
        <taxon>Rhizophagus</taxon>
    </lineage>
</organism>
<name>A0A2N0QRX6_9GLOM</name>
<reference evidence="2 3" key="1">
    <citation type="submission" date="2017-10" db="EMBL/GenBank/DDBJ databases">
        <title>Extensive intraspecific genome diversity in a model arbuscular mycorrhizal fungus.</title>
        <authorList>
            <person name="Chen E.C.H."/>
            <person name="Morin E."/>
            <person name="Baudet D."/>
            <person name="Noel J."/>
            <person name="Ndikumana S."/>
            <person name="Charron P."/>
            <person name="St-Onge C."/>
            <person name="Giorgi J."/>
            <person name="Grigoriev I.V."/>
            <person name="Roux C."/>
            <person name="Martin F.M."/>
            <person name="Corradi N."/>
        </authorList>
    </citation>
    <scope>NUCLEOTIDE SEQUENCE [LARGE SCALE GENOMIC DNA]</scope>
    <source>
        <strain evidence="2 3">A1</strain>
    </source>
</reference>
<dbReference type="VEuPathDB" id="FungiDB:RhiirA1_478523"/>
<dbReference type="AlphaFoldDB" id="A0A2N0QRX6"/>
<comment type="caution">
    <text evidence="2">The sequence shown here is derived from an EMBL/GenBank/DDBJ whole genome shotgun (WGS) entry which is preliminary data.</text>
</comment>
<evidence type="ECO:0000313" key="2">
    <source>
        <dbReference type="EMBL" id="PKC53809.1"/>
    </source>
</evidence>
<evidence type="ECO:0000256" key="1">
    <source>
        <dbReference type="SAM" id="MobiDB-lite"/>
    </source>
</evidence>
<sequence length="131" mass="15088">MSYKRVFGEMNEFEFNAYDEDNHFVTFCRIFTNGSDSKFINACLQRKRKLVGYFENWKATLKALDTHQVFLNKKSGVSGQSLDHNKPKKKDKKSSTKAAKDDNQLKFPNSQKKAKKFPGNSEVLAEILTLL</sequence>
<dbReference type="Proteomes" id="UP000232688">
    <property type="component" value="Unassembled WGS sequence"/>
</dbReference>
<accession>A0A2N0QRX6</accession>
<dbReference type="EMBL" id="LLXH01003813">
    <property type="protein sequence ID" value="PKC53809.1"/>
    <property type="molecule type" value="Genomic_DNA"/>
</dbReference>
<proteinExistence type="predicted"/>
<evidence type="ECO:0000313" key="3">
    <source>
        <dbReference type="Proteomes" id="UP000232688"/>
    </source>
</evidence>
<gene>
    <name evidence="2" type="ORF">RhiirA1_478523</name>
</gene>
<feature type="region of interest" description="Disordered" evidence="1">
    <location>
        <begin position="76"/>
        <end position="118"/>
    </location>
</feature>
<protein>
    <submittedName>
        <fullName evidence="2">Uncharacterized protein</fullName>
    </submittedName>
</protein>